<dbReference type="Pfam" id="PF16332">
    <property type="entry name" value="DUF4962"/>
    <property type="match status" value="1"/>
</dbReference>
<evidence type="ECO:0000313" key="8">
    <source>
        <dbReference type="Proteomes" id="UP000535838"/>
    </source>
</evidence>
<dbReference type="Gene3D" id="2.60.40.10">
    <property type="entry name" value="Immunoglobulins"/>
    <property type="match status" value="1"/>
</dbReference>
<dbReference type="Pfam" id="PF07940">
    <property type="entry name" value="Hepar_II_III_C"/>
    <property type="match status" value="1"/>
</dbReference>
<evidence type="ECO:0000256" key="1">
    <source>
        <dbReference type="ARBA" id="ARBA00004418"/>
    </source>
</evidence>
<keyword evidence="3" id="KW-0574">Periplasm</keyword>
<dbReference type="AlphaFoldDB" id="A0A841SWY9"/>
<accession>A0A841SWY9</accession>
<dbReference type="GO" id="GO:0042597">
    <property type="term" value="C:periplasmic space"/>
    <property type="evidence" value="ECO:0007669"/>
    <property type="project" value="UniProtKB-SubCell"/>
</dbReference>
<sequence>MCANKKETECSPASITTMDDGWPDEVLRNANMPFRPADGLATTQNPPDFSWPYLPDASEYHLQLGRTASMDGERVEVEGLRTNYYNFDRTLDEGAWFWRVRYRLSPAEGWSTWSSVRRFRIAEENVPFPVPPIDDMMARMEKGHPRVWTNPGDLEAFRSRRLSGSGKAVFDRVYASVQADLGQPLPPDPPFPYMDLNISSVSPEFVKALQELRAYADKTLDRLLNAAFVYLLTGEERIGAFAKAHLMNVAAWDPSGSTQFGINDQVHRAVAYRSAIAYDWLYDLLSPDERKAVQEMIKTRVADLIDKYLVSQPIYQYPFDSHGWTIIGYIGLMGTVLLHDIPEAEQWIRRSVPAFINLLPPWGGEDGSWSQGTGYWQWSSGSNKELMDILLSAGAINLYEKAFSRHEGLYPIYMFPHGSPTGVFGNDSHYTPSAYSTRLLNRMAQAYRDPRLKWAAEAIGDMPRAALQDYFYRDDDLPAIPPADLPEGRWFPVTGLVAMHSDLLDRERISLYFKSSPYGSYSHSQADQNGFILHAFGEALAIKSGVYDYYNSVHHRGFTKRTYSANAITYDGREGQPIDDFDAKGQVLGFVHHPIFDAVSGDATAAYMGGLTRAVRHIVYVRPSMYVVIDELAADRPGGSEFEWNLHADDKLEFDADGLGATIEKGGAGLRVRLRGRQAHDGRTVLEKAYLDPEGAEVPPVAGFVGKRQVHAAFVTPKANAAVIAATLAPYRLGGDIPQAMEEEFEGVLKLTFGQGASLYVRTAAGGTAEGAASSAAVPDDAASVAGADGATPVTGPDGIRFAGAAAAVKGDTFLLVSGTLLEKDGVALARCDVPSTIVLGDGMLSISAQGDARVVLDAPKPILLFDADGGKAIQPGGEAEENMNRRGVHWTQSAGRLTIRTERGQRTFLIADMPDGEQA</sequence>
<protein>
    <submittedName>
        <fullName evidence="7">DUF4962 domain-containing protein</fullName>
    </submittedName>
</protein>
<proteinExistence type="predicted"/>
<dbReference type="GO" id="GO:0016829">
    <property type="term" value="F:lyase activity"/>
    <property type="evidence" value="ECO:0007669"/>
    <property type="project" value="UniProtKB-KW"/>
</dbReference>
<evidence type="ECO:0000259" key="5">
    <source>
        <dbReference type="Pfam" id="PF07940"/>
    </source>
</evidence>
<keyword evidence="8" id="KW-1185">Reference proteome</keyword>
<dbReference type="PANTHER" id="PTHR39210:SF1">
    <property type="entry name" value="HEPARIN-SULFATE LYASE"/>
    <property type="match status" value="1"/>
</dbReference>
<evidence type="ECO:0000256" key="3">
    <source>
        <dbReference type="ARBA" id="ARBA00022764"/>
    </source>
</evidence>
<dbReference type="InterPro" id="IPR012480">
    <property type="entry name" value="Hepar_II_III_C"/>
</dbReference>
<dbReference type="Proteomes" id="UP000535838">
    <property type="component" value="Unassembled WGS sequence"/>
</dbReference>
<dbReference type="InterPro" id="IPR032518">
    <property type="entry name" value="HepII_N"/>
</dbReference>
<comment type="caution">
    <text evidence="7">The sequence shown here is derived from an EMBL/GenBank/DDBJ whole genome shotgun (WGS) entry which is preliminary data.</text>
</comment>
<dbReference type="PANTHER" id="PTHR39210">
    <property type="entry name" value="HEPARIN-SULFATE LYASE"/>
    <property type="match status" value="1"/>
</dbReference>
<comment type="subcellular location">
    <subcellularLocation>
        <location evidence="1">Periplasm</location>
    </subcellularLocation>
</comment>
<evidence type="ECO:0000313" key="7">
    <source>
        <dbReference type="EMBL" id="MBB6635772.1"/>
    </source>
</evidence>
<gene>
    <name evidence="7" type="ORF">H7B67_16760</name>
</gene>
<evidence type="ECO:0000256" key="2">
    <source>
        <dbReference type="ARBA" id="ARBA00022729"/>
    </source>
</evidence>
<evidence type="ECO:0000259" key="6">
    <source>
        <dbReference type="Pfam" id="PF16332"/>
    </source>
</evidence>
<organism evidence="7 8">
    <name type="scientific">Cohnella thailandensis</name>
    <dbReference type="NCBI Taxonomy" id="557557"/>
    <lineage>
        <taxon>Bacteria</taxon>
        <taxon>Bacillati</taxon>
        <taxon>Bacillota</taxon>
        <taxon>Bacilli</taxon>
        <taxon>Bacillales</taxon>
        <taxon>Paenibacillaceae</taxon>
        <taxon>Cohnella</taxon>
    </lineage>
</organism>
<keyword evidence="4" id="KW-0456">Lyase</keyword>
<dbReference type="EMBL" id="JACJVQ010000014">
    <property type="protein sequence ID" value="MBB6635772.1"/>
    <property type="molecule type" value="Genomic_DNA"/>
</dbReference>
<feature type="domain" description="Heparinase II/III-like C-terminal" evidence="5">
    <location>
        <begin position="486"/>
        <end position="681"/>
    </location>
</feature>
<feature type="domain" description="Heparinase II N-terminal" evidence="6">
    <location>
        <begin position="57"/>
        <end position="459"/>
    </location>
</feature>
<evidence type="ECO:0000256" key="4">
    <source>
        <dbReference type="ARBA" id="ARBA00023239"/>
    </source>
</evidence>
<dbReference type="InterPro" id="IPR013783">
    <property type="entry name" value="Ig-like_fold"/>
</dbReference>
<dbReference type="SUPFAM" id="SSF48230">
    <property type="entry name" value="Chondroitin AC/alginate lyase"/>
    <property type="match status" value="1"/>
</dbReference>
<dbReference type="Gene3D" id="2.70.98.70">
    <property type="match status" value="1"/>
</dbReference>
<keyword evidence="2" id="KW-0732">Signal</keyword>
<dbReference type="InterPro" id="IPR008929">
    <property type="entry name" value="Chondroitin_lyas"/>
</dbReference>
<dbReference type="Gene3D" id="1.50.10.100">
    <property type="entry name" value="Chondroitin AC/alginate lyase"/>
    <property type="match status" value="1"/>
</dbReference>
<reference evidence="7 8" key="1">
    <citation type="submission" date="2020-08" db="EMBL/GenBank/DDBJ databases">
        <title>Cohnella phylogeny.</title>
        <authorList>
            <person name="Dunlap C."/>
        </authorList>
    </citation>
    <scope>NUCLEOTIDE SEQUENCE [LARGE SCALE GENOMIC DNA]</scope>
    <source>
        <strain evidence="7 8">DSM 25241</strain>
    </source>
</reference>
<dbReference type="RefSeq" id="WP_185121006.1">
    <property type="nucleotide sequence ID" value="NZ_JACJVQ010000014.1"/>
</dbReference>
<name>A0A841SWY9_9BACL</name>